<keyword evidence="6 8" id="KW-0472">Membrane</keyword>
<sequence length="419" mass="43297">MSDAEHPTVLATLREMNGTVRILIIGTLISNLATFLNAFLVLFLTDEGFTAWESGIVLTALMVGRISGSAVGGAVADRIGYRAVIVGSMAGTAVLTAALVHVPEVWTASAVAAGAGLTAQAYRPASMAWIVELTPKNQQVMVFSVLRLTFNVGSTVGPMGAALLLTYASYGALFYVDAATSLAFGVVAYAALRSNAEPEAAGGASDGRRAGYGQVLADRRFMLVVVGLFFTAVAYIQASAALPLFVTGSGHDERVYATLLTVNGAIVIAFEVLLSKWLQRLPIGLPMTIGMAVLGAGHLLYTGPTPLALLLLATVVWTFGEVIAAPSMMAYPGLVAPPELRAHYIAAATIPQQVGYAVGPMIGIAAWHAWGSGVWALTGTFGLLAAVLVAAGAKLGRRRPPEGPDEPELATAGTAEGGD</sequence>
<dbReference type="GO" id="GO:0005886">
    <property type="term" value="C:plasma membrane"/>
    <property type="evidence" value="ECO:0007669"/>
    <property type="project" value="UniProtKB-SubCell"/>
</dbReference>
<feature type="transmembrane region" description="Helical" evidence="8">
    <location>
        <begin position="254"/>
        <end position="274"/>
    </location>
</feature>
<accession>A0A5S4GZ76</accession>
<protein>
    <submittedName>
        <fullName evidence="10">MFS transporter</fullName>
    </submittedName>
</protein>
<feature type="transmembrane region" description="Helical" evidence="8">
    <location>
        <begin position="173"/>
        <end position="192"/>
    </location>
</feature>
<feature type="transmembrane region" description="Helical" evidence="8">
    <location>
        <begin position="373"/>
        <end position="393"/>
    </location>
</feature>
<evidence type="ECO:0000256" key="5">
    <source>
        <dbReference type="ARBA" id="ARBA00022989"/>
    </source>
</evidence>
<feature type="transmembrane region" description="Helical" evidence="8">
    <location>
        <begin position="56"/>
        <end position="76"/>
    </location>
</feature>
<evidence type="ECO:0000256" key="8">
    <source>
        <dbReference type="SAM" id="Phobius"/>
    </source>
</evidence>
<proteinExistence type="predicted"/>
<keyword evidence="4 8" id="KW-0812">Transmembrane</keyword>
<dbReference type="PANTHER" id="PTHR23517:SF2">
    <property type="entry name" value="MULTIDRUG RESISTANCE PROTEIN MDTH"/>
    <property type="match status" value="1"/>
</dbReference>
<dbReference type="InterPro" id="IPR011701">
    <property type="entry name" value="MFS"/>
</dbReference>
<evidence type="ECO:0000256" key="3">
    <source>
        <dbReference type="ARBA" id="ARBA00022475"/>
    </source>
</evidence>
<evidence type="ECO:0000256" key="7">
    <source>
        <dbReference type="SAM" id="MobiDB-lite"/>
    </source>
</evidence>
<dbReference type="RefSeq" id="WP_138637485.1">
    <property type="nucleotide sequence ID" value="NZ_JASWDG010000004.1"/>
</dbReference>
<feature type="transmembrane region" description="Helical" evidence="8">
    <location>
        <begin position="83"/>
        <end position="100"/>
    </location>
</feature>
<evidence type="ECO:0000313" key="11">
    <source>
        <dbReference type="Proteomes" id="UP000305238"/>
    </source>
</evidence>
<feature type="region of interest" description="Disordered" evidence="7">
    <location>
        <begin position="396"/>
        <end position="419"/>
    </location>
</feature>
<comment type="subcellular location">
    <subcellularLocation>
        <location evidence="1">Cell membrane</location>
        <topology evidence="1">Multi-pass membrane protein</topology>
    </subcellularLocation>
</comment>
<dbReference type="AlphaFoldDB" id="A0A5S4GZ76"/>
<evidence type="ECO:0000256" key="2">
    <source>
        <dbReference type="ARBA" id="ARBA00022448"/>
    </source>
</evidence>
<evidence type="ECO:0000259" key="9">
    <source>
        <dbReference type="PROSITE" id="PS50850"/>
    </source>
</evidence>
<dbReference type="InterPro" id="IPR050171">
    <property type="entry name" value="MFS_Transporters"/>
</dbReference>
<keyword evidence="2" id="KW-0813">Transport</keyword>
<dbReference type="Pfam" id="PF07690">
    <property type="entry name" value="MFS_1"/>
    <property type="match status" value="1"/>
</dbReference>
<dbReference type="OrthoDB" id="4042314at2"/>
<keyword evidence="3" id="KW-1003">Cell membrane</keyword>
<feature type="transmembrane region" description="Helical" evidence="8">
    <location>
        <begin position="281"/>
        <end position="301"/>
    </location>
</feature>
<feature type="transmembrane region" description="Helical" evidence="8">
    <location>
        <begin position="343"/>
        <end position="367"/>
    </location>
</feature>
<dbReference type="PANTHER" id="PTHR23517">
    <property type="entry name" value="RESISTANCE PROTEIN MDTM, PUTATIVE-RELATED-RELATED"/>
    <property type="match status" value="1"/>
</dbReference>
<dbReference type="GO" id="GO:0022857">
    <property type="term" value="F:transmembrane transporter activity"/>
    <property type="evidence" value="ECO:0007669"/>
    <property type="project" value="InterPro"/>
</dbReference>
<feature type="domain" description="Major facilitator superfamily (MFS) profile" evidence="9">
    <location>
        <begin position="19"/>
        <end position="397"/>
    </location>
</feature>
<evidence type="ECO:0000256" key="6">
    <source>
        <dbReference type="ARBA" id="ARBA00023136"/>
    </source>
</evidence>
<dbReference type="Gene3D" id="1.20.1250.20">
    <property type="entry name" value="MFS general substrate transporter like domains"/>
    <property type="match status" value="1"/>
</dbReference>
<name>A0A5S4GZ76_9ACTN</name>
<dbReference type="SUPFAM" id="SSF103473">
    <property type="entry name" value="MFS general substrate transporter"/>
    <property type="match status" value="1"/>
</dbReference>
<keyword evidence="11" id="KW-1185">Reference proteome</keyword>
<feature type="transmembrane region" description="Helical" evidence="8">
    <location>
        <begin position="221"/>
        <end position="242"/>
    </location>
</feature>
<feature type="transmembrane region" description="Helical" evidence="8">
    <location>
        <begin position="22"/>
        <end position="44"/>
    </location>
</feature>
<comment type="caution">
    <text evidence="10">The sequence shown here is derived from an EMBL/GenBank/DDBJ whole genome shotgun (WGS) entry which is preliminary data.</text>
</comment>
<keyword evidence="5 8" id="KW-1133">Transmembrane helix</keyword>
<feature type="transmembrane region" description="Helical" evidence="8">
    <location>
        <begin position="106"/>
        <end position="125"/>
    </location>
</feature>
<feature type="transmembrane region" description="Helical" evidence="8">
    <location>
        <begin position="145"/>
        <end position="167"/>
    </location>
</feature>
<evidence type="ECO:0000256" key="1">
    <source>
        <dbReference type="ARBA" id="ARBA00004651"/>
    </source>
</evidence>
<dbReference type="Proteomes" id="UP000305238">
    <property type="component" value="Unassembled WGS sequence"/>
</dbReference>
<dbReference type="InterPro" id="IPR020846">
    <property type="entry name" value="MFS_dom"/>
</dbReference>
<dbReference type="PROSITE" id="PS50850">
    <property type="entry name" value="MFS"/>
    <property type="match status" value="1"/>
</dbReference>
<gene>
    <name evidence="10" type="ORF">ETD96_17250</name>
</gene>
<dbReference type="InterPro" id="IPR036259">
    <property type="entry name" value="MFS_trans_sf"/>
</dbReference>
<organism evidence="10 11">
    <name type="scientific">Actinomadura geliboluensis</name>
    <dbReference type="NCBI Taxonomy" id="882440"/>
    <lineage>
        <taxon>Bacteria</taxon>
        <taxon>Bacillati</taxon>
        <taxon>Actinomycetota</taxon>
        <taxon>Actinomycetes</taxon>
        <taxon>Streptosporangiales</taxon>
        <taxon>Thermomonosporaceae</taxon>
        <taxon>Actinomadura</taxon>
    </lineage>
</organism>
<feature type="transmembrane region" description="Helical" evidence="8">
    <location>
        <begin position="307"/>
        <end position="331"/>
    </location>
</feature>
<reference evidence="10 11" key="1">
    <citation type="submission" date="2019-05" db="EMBL/GenBank/DDBJ databases">
        <title>Draft genome sequence of Actinomadura geliboluensis A8036.</title>
        <authorList>
            <person name="Saricaoglu S."/>
            <person name="Isik K."/>
        </authorList>
    </citation>
    <scope>NUCLEOTIDE SEQUENCE [LARGE SCALE GENOMIC DNA]</scope>
    <source>
        <strain evidence="10 11">A8036</strain>
    </source>
</reference>
<evidence type="ECO:0000256" key="4">
    <source>
        <dbReference type="ARBA" id="ARBA00022692"/>
    </source>
</evidence>
<evidence type="ECO:0000313" key="10">
    <source>
        <dbReference type="EMBL" id="TMR37972.1"/>
    </source>
</evidence>
<dbReference type="EMBL" id="VCKZ01000113">
    <property type="protein sequence ID" value="TMR37972.1"/>
    <property type="molecule type" value="Genomic_DNA"/>
</dbReference>